<dbReference type="Gene3D" id="3.30.1780.10">
    <property type="entry name" value="ornithine cyclodeaminase, domain 1"/>
    <property type="match status" value="1"/>
</dbReference>
<dbReference type="AlphaFoldDB" id="A0A2U9ITD4"/>
<name>A0A2U9ITD4_9CREN</name>
<keyword evidence="2" id="KW-1185">Reference proteome</keyword>
<dbReference type="OrthoDB" id="21421at2157"/>
<reference evidence="1" key="1">
    <citation type="submission" date="2018-05" db="EMBL/GenBank/DDBJ databases">
        <title>Complete Genome Sequences of Extremely Thermoacidophilic, Metal-Mobilizing Type-Strain Members of the Archaeal Family Sulfolobaceae: Acidianus brierleyi DSM-1651T, Acidianus sulfidivorans DSM-18786T, Metallosphaera hakonensis DSM-7519T, and Metallosphaera prunae DSM-10039T.</title>
        <authorList>
            <person name="Counts J.A."/>
            <person name="Kelly R.M."/>
        </authorList>
    </citation>
    <scope>NUCLEOTIDE SEQUENCE [LARGE SCALE GENOMIC DNA]</scope>
    <source>
        <strain evidence="1">HO1-1</strain>
    </source>
</reference>
<dbReference type="PANTHER" id="PTHR13812">
    <property type="entry name" value="KETIMINE REDUCTASE MU-CRYSTALLIN"/>
    <property type="match status" value="1"/>
</dbReference>
<dbReference type="Pfam" id="PF02423">
    <property type="entry name" value="OCD_Mu_crystall"/>
    <property type="match status" value="1"/>
</dbReference>
<gene>
    <name evidence="1" type="ORF">DFR87_05865</name>
</gene>
<evidence type="ECO:0000313" key="1">
    <source>
        <dbReference type="EMBL" id="AWR99309.1"/>
    </source>
</evidence>
<sequence length="312" mass="34186">MTLLIKESEVDQIFTLKDAYESLREAFIYEENKRAINTKRIRTSFSGSTLTYQAGALEGYIGFKTYVRGNFVSLLFSSDGELLMIAESDRLSLFRTGALSVLAADVMRKSYSSVGIIGLGKQGIAQVEAFHNLVPGAKVLGYTRSPEREGKARKTLSKLGIPLQTLPSIKDVVSKVDVIVTITTATSPFLKREYVGESVHINAMGSNLPERVELFPEIIKASALIAVEDKDQAREEAGDLILAEKMGMLDWKKTVNISEILAGKVTTPSGITIFKSVGIGLEDVAVMKTLFNKAKSRGLGREIEVNGRWSPE</sequence>
<protein>
    <submittedName>
        <fullName evidence="1">Ornithine cyclodeaminase</fullName>
    </submittedName>
</protein>
<dbReference type="EMBL" id="CP029287">
    <property type="protein sequence ID" value="AWR99309.1"/>
    <property type="molecule type" value="Genomic_DNA"/>
</dbReference>
<dbReference type="PANTHER" id="PTHR13812:SF19">
    <property type="entry name" value="KETIMINE REDUCTASE MU-CRYSTALLIN"/>
    <property type="match status" value="1"/>
</dbReference>
<evidence type="ECO:0000313" key="2">
    <source>
        <dbReference type="Proteomes" id="UP000247586"/>
    </source>
</evidence>
<dbReference type="RefSeq" id="WP_054836393.1">
    <property type="nucleotide sequence ID" value="NZ_BBBA01000004.1"/>
</dbReference>
<dbReference type="GO" id="GO:0005737">
    <property type="term" value="C:cytoplasm"/>
    <property type="evidence" value="ECO:0007669"/>
    <property type="project" value="TreeGrafter"/>
</dbReference>
<dbReference type="Gene3D" id="3.40.50.720">
    <property type="entry name" value="NAD(P)-binding Rossmann-like Domain"/>
    <property type="match status" value="1"/>
</dbReference>
<dbReference type="Proteomes" id="UP000247586">
    <property type="component" value="Chromosome"/>
</dbReference>
<proteinExistence type="predicted"/>
<dbReference type="InterPro" id="IPR003462">
    <property type="entry name" value="ODC_Mu_crystall"/>
</dbReference>
<accession>A0A2U9ITD4</accession>
<organism evidence="1 2">
    <name type="scientific">Metallosphaera hakonensis JCM 8857 = DSM 7519</name>
    <dbReference type="NCBI Taxonomy" id="1293036"/>
    <lineage>
        <taxon>Archaea</taxon>
        <taxon>Thermoproteota</taxon>
        <taxon>Thermoprotei</taxon>
        <taxon>Sulfolobales</taxon>
        <taxon>Sulfolobaceae</taxon>
        <taxon>Metallosphaera</taxon>
    </lineage>
</organism>
<dbReference type="KEGG" id="mhk:DFR87_05865"/>
<dbReference type="GeneID" id="36834849"/>
<dbReference type="STRING" id="1293036.GCA_001315825_00948"/>
<dbReference type="SUPFAM" id="SSF51735">
    <property type="entry name" value="NAD(P)-binding Rossmann-fold domains"/>
    <property type="match status" value="1"/>
</dbReference>
<dbReference type="InterPro" id="IPR036291">
    <property type="entry name" value="NAD(P)-bd_dom_sf"/>
</dbReference>
<dbReference type="InterPro" id="IPR023401">
    <property type="entry name" value="ODC_N"/>
</dbReference>
<dbReference type="PIRSF" id="PIRSF001439">
    <property type="entry name" value="CryM"/>
    <property type="match status" value="1"/>
</dbReference>